<dbReference type="Proteomes" id="UP000308600">
    <property type="component" value="Unassembled WGS sequence"/>
</dbReference>
<organism evidence="1 2">
    <name type="scientific">Pluteus cervinus</name>
    <dbReference type="NCBI Taxonomy" id="181527"/>
    <lineage>
        <taxon>Eukaryota</taxon>
        <taxon>Fungi</taxon>
        <taxon>Dikarya</taxon>
        <taxon>Basidiomycota</taxon>
        <taxon>Agaricomycotina</taxon>
        <taxon>Agaricomycetes</taxon>
        <taxon>Agaricomycetidae</taxon>
        <taxon>Agaricales</taxon>
        <taxon>Pluteineae</taxon>
        <taxon>Pluteaceae</taxon>
        <taxon>Pluteus</taxon>
    </lineage>
</organism>
<gene>
    <name evidence="1" type="ORF">BDN72DRAFT_832957</name>
</gene>
<reference evidence="1 2" key="1">
    <citation type="journal article" date="2019" name="Nat. Ecol. Evol.">
        <title>Megaphylogeny resolves global patterns of mushroom evolution.</title>
        <authorList>
            <person name="Varga T."/>
            <person name="Krizsan K."/>
            <person name="Foldi C."/>
            <person name="Dima B."/>
            <person name="Sanchez-Garcia M."/>
            <person name="Sanchez-Ramirez S."/>
            <person name="Szollosi G.J."/>
            <person name="Szarkandi J.G."/>
            <person name="Papp V."/>
            <person name="Albert L."/>
            <person name="Andreopoulos W."/>
            <person name="Angelini C."/>
            <person name="Antonin V."/>
            <person name="Barry K.W."/>
            <person name="Bougher N.L."/>
            <person name="Buchanan P."/>
            <person name="Buyck B."/>
            <person name="Bense V."/>
            <person name="Catcheside P."/>
            <person name="Chovatia M."/>
            <person name="Cooper J."/>
            <person name="Damon W."/>
            <person name="Desjardin D."/>
            <person name="Finy P."/>
            <person name="Geml J."/>
            <person name="Haridas S."/>
            <person name="Hughes K."/>
            <person name="Justo A."/>
            <person name="Karasinski D."/>
            <person name="Kautmanova I."/>
            <person name="Kiss B."/>
            <person name="Kocsube S."/>
            <person name="Kotiranta H."/>
            <person name="LaButti K.M."/>
            <person name="Lechner B.E."/>
            <person name="Liimatainen K."/>
            <person name="Lipzen A."/>
            <person name="Lukacs Z."/>
            <person name="Mihaltcheva S."/>
            <person name="Morgado L.N."/>
            <person name="Niskanen T."/>
            <person name="Noordeloos M.E."/>
            <person name="Ohm R.A."/>
            <person name="Ortiz-Santana B."/>
            <person name="Ovrebo C."/>
            <person name="Racz N."/>
            <person name="Riley R."/>
            <person name="Savchenko A."/>
            <person name="Shiryaev A."/>
            <person name="Soop K."/>
            <person name="Spirin V."/>
            <person name="Szebenyi C."/>
            <person name="Tomsovsky M."/>
            <person name="Tulloss R.E."/>
            <person name="Uehling J."/>
            <person name="Grigoriev I.V."/>
            <person name="Vagvolgyi C."/>
            <person name="Papp T."/>
            <person name="Martin F.M."/>
            <person name="Miettinen O."/>
            <person name="Hibbett D.S."/>
            <person name="Nagy L.G."/>
        </authorList>
    </citation>
    <scope>NUCLEOTIDE SEQUENCE [LARGE SCALE GENOMIC DNA]</scope>
    <source>
        <strain evidence="1 2">NL-1719</strain>
    </source>
</reference>
<evidence type="ECO:0000313" key="1">
    <source>
        <dbReference type="EMBL" id="TFK74843.1"/>
    </source>
</evidence>
<dbReference type="EMBL" id="ML208266">
    <property type="protein sequence ID" value="TFK74843.1"/>
    <property type="molecule type" value="Genomic_DNA"/>
</dbReference>
<sequence length="161" mass="17390">MAPSSSTQGSTMASVPPRPDEKQDPSTDSSTDKLKFVNYDSPFRLYPTLRMRSMVSERSFNYRSSDFSSTDISGSSSLLSLVSSNSIPFLDLSLLRLTTMAKWLDPSKQICQYEIPGGGECRDGGCTDLHLSRLGFGSGKTGGELSGTWCGLVLSRGMAHA</sequence>
<name>A0ACD3B951_9AGAR</name>
<evidence type="ECO:0000313" key="2">
    <source>
        <dbReference type="Proteomes" id="UP000308600"/>
    </source>
</evidence>
<proteinExistence type="predicted"/>
<keyword evidence="2" id="KW-1185">Reference proteome</keyword>
<accession>A0ACD3B951</accession>
<protein>
    <submittedName>
        <fullName evidence="1">Uncharacterized protein</fullName>
    </submittedName>
</protein>